<accession>A0A6C0JFY9</accession>
<name>A0A6C0JFY9_9ZZZZ</name>
<organism evidence="1">
    <name type="scientific">viral metagenome</name>
    <dbReference type="NCBI Taxonomy" id="1070528"/>
    <lineage>
        <taxon>unclassified sequences</taxon>
        <taxon>metagenomes</taxon>
        <taxon>organismal metagenomes</taxon>
    </lineage>
</organism>
<dbReference type="EMBL" id="MN740389">
    <property type="protein sequence ID" value="QHU03780.1"/>
    <property type="molecule type" value="Genomic_DNA"/>
</dbReference>
<sequence length="144" mass="17293">MLNEKLLDLLPLEVIVNEIIPFTYRPQPAKLLVDIRSFSNDFSTVDNGYLYDLNYDVLIYDLLCFCNQTRVPSYNMREQFGNLLKRSYMLRDCGYSELNNLVFLIFHRNVILYPLRKVRFLWGLLRPKERTTFINKFLLNNFYS</sequence>
<reference evidence="1" key="1">
    <citation type="journal article" date="2020" name="Nature">
        <title>Giant virus diversity and host interactions through global metagenomics.</title>
        <authorList>
            <person name="Schulz F."/>
            <person name="Roux S."/>
            <person name="Paez-Espino D."/>
            <person name="Jungbluth S."/>
            <person name="Walsh D.A."/>
            <person name="Denef V.J."/>
            <person name="McMahon K.D."/>
            <person name="Konstantinidis K.T."/>
            <person name="Eloe-Fadrosh E.A."/>
            <person name="Kyrpides N.C."/>
            <person name="Woyke T."/>
        </authorList>
    </citation>
    <scope>NUCLEOTIDE SEQUENCE</scope>
    <source>
        <strain evidence="1">GVMAG-M-3300027708-20</strain>
    </source>
</reference>
<dbReference type="AlphaFoldDB" id="A0A6C0JFY9"/>
<protein>
    <submittedName>
        <fullName evidence="1">Uncharacterized protein</fullName>
    </submittedName>
</protein>
<evidence type="ECO:0000313" key="1">
    <source>
        <dbReference type="EMBL" id="QHU03780.1"/>
    </source>
</evidence>
<proteinExistence type="predicted"/>